<keyword evidence="5" id="KW-0804">Transcription</keyword>
<dbReference type="Gene3D" id="1.10.10.10">
    <property type="entry name" value="Winged helix-like DNA-binding domain superfamily/Winged helix DNA-binding domain"/>
    <property type="match status" value="1"/>
</dbReference>
<dbReference type="PANTHER" id="PTHR33164">
    <property type="entry name" value="TRANSCRIPTIONAL REGULATOR, MARR FAMILY"/>
    <property type="match status" value="1"/>
</dbReference>
<dbReference type="Pfam" id="PF22381">
    <property type="entry name" value="Staph_reg_Sar_Rot"/>
    <property type="match status" value="1"/>
</dbReference>
<dbReference type="InterPro" id="IPR039422">
    <property type="entry name" value="MarR/SlyA-like"/>
</dbReference>
<dbReference type="InterPro" id="IPR036390">
    <property type="entry name" value="WH_DNA-bd_sf"/>
</dbReference>
<dbReference type="SMART" id="SM00347">
    <property type="entry name" value="HTH_MARR"/>
    <property type="match status" value="1"/>
</dbReference>
<keyword evidence="9" id="KW-1185">Reference proteome</keyword>
<organism evidence="8 9">
    <name type="scientific">Roseibium marinum</name>
    <dbReference type="NCBI Taxonomy" id="281252"/>
    <lineage>
        <taxon>Bacteria</taxon>
        <taxon>Pseudomonadati</taxon>
        <taxon>Pseudomonadota</taxon>
        <taxon>Alphaproteobacteria</taxon>
        <taxon>Hyphomicrobiales</taxon>
        <taxon>Stappiaceae</taxon>
        <taxon>Roseibium</taxon>
    </lineage>
</organism>
<sequence length="238" mass="25968">MTQTTEQMSLLDAIGLTAPEEQKTPKKDKPAKAEASEKKPRKKTSAKSGTRPAAKPERTAGVEMPPAATDAGTAVLPEPPAEKPVPGPAEIANDPLPLDRFLCFALYSANHAMNGVYKALLKEIGLTYPQFLAMTVLWETSNVPVGTITAKLQLDTNTLTPLLKRLEAMGLVTRTRNIKDERQVILKLTRKGRALQKKTQHFGNCILSSAGLELEEVMELQGKIMKLRDNLRKADTGS</sequence>
<evidence type="ECO:0000256" key="1">
    <source>
        <dbReference type="ARBA" id="ARBA00004496"/>
    </source>
</evidence>
<evidence type="ECO:0000256" key="4">
    <source>
        <dbReference type="ARBA" id="ARBA00023125"/>
    </source>
</evidence>
<evidence type="ECO:0000256" key="5">
    <source>
        <dbReference type="ARBA" id="ARBA00023163"/>
    </source>
</evidence>
<dbReference type="InterPro" id="IPR000835">
    <property type="entry name" value="HTH_MarR-typ"/>
</dbReference>
<dbReference type="PROSITE" id="PS50995">
    <property type="entry name" value="HTH_MARR_2"/>
    <property type="match status" value="1"/>
</dbReference>
<reference evidence="8 9" key="1">
    <citation type="submission" date="2018-01" db="EMBL/GenBank/DDBJ databases">
        <title>Genomic Encyclopedia of Archaeal and Bacterial Type Strains, Phase II (KMG-II): from individual species to whole genera.</title>
        <authorList>
            <person name="Goeker M."/>
        </authorList>
    </citation>
    <scope>NUCLEOTIDE SEQUENCE [LARGE SCALE GENOMIC DNA]</scope>
    <source>
        <strain evidence="8 9">DSM 17023</strain>
    </source>
</reference>
<dbReference type="InterPro" id="IPR055166">
    <property type="entry name" value="Transc_reg_Sar_Rot_HTH"/>
</dbReference>
<dbReference type="GO" id="GO:0003700">
    <property type="term" value="F:DNA-binding transcription factor activity"/>
    <property type="evidence" value="ECO:0007669"/>
    <property type="project" value="InterPro"/>
</dbReference>
<evidence type="ECO:0000256" key="3">
    <source>
        <dbReference type="ARBA" id="ARBA00023015"/>
    </source>
</evidence>
<evidence type="ECO:0000256" key="6">
    <source>
        <dbReference type="SAM" id="MobiDB-lite"/>
    </source>
</evidence>
<evidence type="ECO:0000256" key="2">
    <source>
        <dbReference type="ARBA" id="ARBA00022490"/>
    </source>
</evidence>
<keyword evidence="2" id="KW-0963">Cytoplasm</keyword>
<dbReference type="AlphaFoldDB" id="A0A2S3UUV4"/>
<proteinExistence type="predicted"/>
<accession>A0A2S3UUV4</accession>
<feature type="domain" description="HTH marR-type" evidence="7">
    <location>
        <begin position="99"/>
        <end position="229"/>
    </location>
</feature>
<dbReference type="SUPFAM" id="SSF46785">
    <property type="entry name" value="Winged helix' DNA-binding domain"/>
    <property type="match status" value="1"/>
</dbReference>
<dbReference type="RefSeq" id="WP_103222441.1">
    <property type="nucleotide sequence ID" value="NZ_PPCN01000004.1"/>
</dbReference>
<gene>
    <name evidence="8" type="ORF">CLV41_10470</name>
</gene>
<keyword evidence="3" id="KW-0805">Transcription regulation</keyword>
<dbReference type="GO" id="GO:0003677">
    <property type="term" value="F:DNA binding"/>
    <property type="evidence" value="ECO:0007669"/>
    <property type="project" value="UniProtKB-KW"/>
</dbReference>
<keyword evidence="4 8" id="KW-0238">DNA-binding</keyword>
<protein>
    <submittedName>
        <fullName evidence="8">DNA-binding MarR family transcriptional regulator</fullName>
    </submittedName>
</protein>
<dbReference type="InterPro" id="IPR036388">
    <property type="entry name" value="WH-like_DNA-bd_sf"/>
</dbReference>
<evidence type="ECO:0000313" key="9">
    <source>
        <dbReference type="Proteomes" id="UP000236959"/>
    </source>
</evidence>
<comment type="caution">
    <text evidence="8">The sequence shown here is derived from an EMBL/GenBank/DDBJ whole genome shotgun (WGS) entry which is preliminary data.</text>
</comment>
<dbReference type="OrthoDB" id="9806864at2"/>
<dbReference type="GO" id="GO:0006950">
    <property type="term" value="P:response to stress"/>
    <property type="evidence" value="ECO:0007669"/>
    <property type="project" value="TreeGrafter"/>
</dbReference>
<name>A0A2S3UUV4_9HYPH</name>
<dbReference type="GO" id="GO:0005737">
    <property type="term" value="C:cytoplasm"/>
    <property type="evidence" value="ECO:0007669"/>
    <property type="project" value="UniProtKB-SubCell"/>
</dbReference>
<comment type="subcellular location">
    <subcellularLocation>
        <location evidence="1">Cytoplasm</location>
    </subcellularLocation>
</comment>
<dbReference type="Proteomes" id="UP000236959">
    <property type="component" value="Unassembled WGS sequence"/>
</dbReference>
<feature type="region of interest" description="Disordered" evidence="6">
    <location>
        <begin position="1"/>
        <end position="85"/>
    </location>
</feature>
<evidence type="ECO:0000259" key="7">
    <source>
        <dbReference type="PROSITE" id="PS50995"/>
    </source>
</evidence>
<dbReference type="EMBL" id="PPCN01000004">
    <property type="protein sequence ID" value="POF31508.1"/>
    <property type="molecule type" value="Genomic_DNA"/>
</dbReference>
<feature type="compositionally biased region" description="Basic and acidic residues" evidence="6">
    <location>
        <begin position="20"/>
        <end position="38"/>
    </location>
</feature>
<evidence type="ECO:0000313" key="8">
    <source>
        <dbReference type="EMBL" id="POF31508.1"/>
    </source>
</evidence>
<dbReference type="FunFam" id="1.10.10.10:FF:000163">
    <property type="entry name" value="MarR family transcriptional regulator"/>
    <property type="match status" value="1"/>
</dbReference>
<dbReference type="PANTHER" id="PTHR33164:SF5">
    <property type="entry name" value="ORGANIC HYDROPEROXIDE RESISTANCE TRANSCRIPTIONAL REGULATOR"/>
    <property type="match status" value="1"/>
</dbReference>